<name>A0A0V0YSX7_TRISP</name>
<evidence type="ECO:0000313" key="2">
    <source>
        <dbReference type="Proteomes" id="UP000054776"/>
    </source>
</evidence>
<protein>
    <submittedName>
        <fullName evidence="1">Uncharacterized protein</fullName>
    </submittedName>
</protein>
<keyword evidence="2" id="KW-1185">Reference proteome</keyword>
<dbReference type="AlphaFoldDB" id="A0A0V0YSX7"/>
<comment type="caution">
    <text evidence="1">The sequence shown here is derived from an EMBL/GenBank/DDBJ whole genome shotgun (WGS) entry which is preliminary data.</text>
</comment>
<accession>A0A0V0YSX7</accession>
<gene>
    <name evidence="1" type="ORF">T01_15001</name>
</gene>
<dbReference type="EMBL" id="JYDH01005178">
    <property type="protein sequence ID" value="KRY03407.1"/>
    <property type="molecule type" value="Genomic_DNA"/>
</dbReference>
<evidence type="ECO:0000313" key="1">
    <source>
        <dbReference type="EMBL" id="KRY03407.1"/>
    </source>
</evidence>
<organism evidence="1 2">
    <name type="scientific">Trichinella spiralis</name>
    <name type="common">Trichina worm</name>
    <dbReference type="NCBI Taxonomy" id="6334"/>
    <lineage>
        <taxon>Eukaryota</taxon>
        <taxon>Metazoa</taxon>
        <taxon>Ecdysozoa</taxon>
        <taxon>Nematoda</taxon>
        <taxon>Enoplea</taxon>
        <taxon>Dorylaimia</taxon>
        <taxon>Trichinellida</taxon>
        <taxon>Trichinellidae</taxon>
        <taxon>Trichinella</taxon>
    </lineage>
</organism>
<reference evidence="1 2" key="1">
    <citation type="submission" date="2015-01" db="EMBL/GenBank/DDBJ databases">
        <title>Evolution of Trichinella species and genotypes.</title>
        <authorList>
            <person name="Korhonen P.K."/>
            <person name="Edoardo P."/>
            <person name="Giuseppe L.R."/>
            <person name="Gasser R.B."/>
        </authorList>
    </citation>
    <scope>NUCLEOTIDE SEQUENCE [LARGE SCALE GENOMIC DNA]</scope>
    <source>
        <strain evidence="1">ISS3</strain>
    </source>
</reference>
<proteinExistence type="predicted"/>
<sequence length="36" mass="3813">MVMVVTLGCGFVFDYEYGSGSDGKVITYCYGGSYSG</sequence>
<dbReference type="InParanoid" id="A0A0V0YSX7"/>
<dbReference type="Proteomes" id="UP000054776">
    <property type="component" value="Unassembled WGS sequence"/>
</dbReference>